<evidence type="ECO:0000313" key="9">
    <source>
        <dbReference type="Proteomes" id="UP000708576"/>
    </source>
</evidence>
<dbReference type="SMART" id="SM00448">
    <property type="entry name" value="REC"/>
    <property type="match status" value="1"/>
</dbReference>
<protein>
    <submittedName>
        <fullName evidence="8">Response regulator transcription factor</fullName>
    </submittedName>
</protein>
<dbReference type="Gene3D" id="3.40.50.2300">
    <property type="match status" value="1"/>
</dbReference>
<dbReference type="RefSeq" id="WP_212216535.1">
    <property type="nucleotide sequence ID" value="NZ_JAGUCO010000009.1"/>
</dbReference>
<keyword evidence="3" id="KW-0238">DNA-binding</keyword>
<dbReference type="InterPro" id="IPR039420">
    <property type="entry name" value="WalR-like"/>
</dbReference>
<comment type="caution">
    <text evidence="8">The sequence shown here is derived from an EMBL/GenBank/DDBJ whole genome shotgun (WGS) entry which is preliminary data.</text>
</comment>
<dbReference type="PRINTS" id="PR00038">
    <property type="entry name" value="HTHLUXR"/>
</dbReference>
<evidence type="ECO:0000256" key="3">
    <source>
        <dbReference type="ARBA" id="ARBA00023125"/>
    </source>
</evidence>
<evidence type="ECO:0000256" key="1">
    <source>
        <dbReference type="ARBA" id="ARBA00022553"/>
    </source>
</evidence>
<keyword evidence="4" id="KW-0804">Transcription</keyword>
<evidence type="ECO:0000259" key="6">
    <source>
        <dbReference type="PROSITE" id="PS50043"/>
    </source>
</evidence>
<dbReference type="Pfam" id="PF00196">
    <property type="entry name" value="GerE"/>
    <property type="match status" value="1"/>
</dbReference>
<dbReference type="SUPFAM" id="SSF52172">
    <property type="entry name" value="CheY-like"/>
    <property type="match status" value="1"/>
</dbReference>
<dbReference type="PANTHER" id="PTHR43214">
    <property type="entry name" value="TWO-COMPONENT RESPONSE REGULATOR"/>
    <property type="match status" value="1"/>
</dbReference>
<dbReference type="SMART" id="SM00421">
    <property type="entry name" value="HTH_LUXR"/>
    <property type="match status" value="1"/>
</dbReference>
<dbReference type="EMBL" id="JAGUCO010000009">
    <property type="protein sequence ID" value="MBS2099295.1"/>
    <property type="molecule type" value="Genomic_DNA"/>
</dbReference>
<proteinExistence type="predicted"/>
<sequence length="213" mass="24360">MIRIVLVEDLDLIREGIRVLVSQIDDFEIVAEYSNGKELVDNIKHLEVDVIVTDIDMPVMDGITATRKVLAFKPDLKVIALSLYNESQYYHDLLSAGAKGFILKQSSIHELEEGIREVFNGNSYFSQELLQNVIKNMNYKNANSNTLEEQITDKEKELLQYICQGLTNQELADKLFVSVKTIESNKARLMRKTNSRNNVALILWAIKNRVVQL</sequence>
<feature type="domain" description="Response regulatory" evidence="7">
    <location>
        <begin position="3"/>
        <end position="119"/>
    </location>
</feature>
<evidence type="ECO:0000256" key="5">
    <source>
        <dbReference type="PROSITE-ProRule" id="PRU00169"/>
    </source>
</evidence>
<dbReference type="PROSITE" id="PS50043">
    <property type="entry name" value="HTH_LUXR_2"/>
    <property type="match status" value="1"/>
</dbReference>
<evidence type="ECO:0000256" key="4">
    <source>
        <dbReference type="ARBA" id="ARBA00023163"/>
    </source>
</evidence>
<feature type="modified residue" description="4-aspartylphosphate" evidence="5">
    <location>
        <position position="54"/>
    </location>
</feature>
<dbReference type="InterPro" id="IPR001789">
    <property type="entry name" value="Sig_transdc_resp-reg_receiver"/>
</dbReference>
<dbReference type="PANTHER" id="PTHR43214:SF41">
    <property type="entry name" value="NITRATE_NITRITE RESPONSE REGULATOR PROTEIN NARP"/>
    <property type="match status" value="1"/>
</dbReference>
<gene>
    <name evidence="8" type="ORF">KEM10_13460</name>
</gene>
<dbReference type="InterPro" id="IPR000792">
    <property type="entry name" value="Tscrpt_reg_LuxR_C"/>
</dbReference>
<dbReference type="InterPro" id="IPR058245">
    <property type="entry name" value="NreC/VraR/RcsB-like_REC"/>
</dbReference>
<dbReference type="CDD" id="cd17535">
    <property type="entry name" value="REC_NarL-like"/>
    <property type="match status" value="1"/>
</dbReference>
<evidence type="ECO:0000313" key="8">
    <source>
        <dbReference type="EMBL" id="MBS2099295.1"/>
    </source>
</evidence>
<organism evidence="8 9">
    <name type="scientific">Carboxylicivirga linearis</name>
    <dbReference type="NCBI Taxonomy" id="1628157"/>
    <lineage>
        <taxon>Bacteria</taxon>
        <taxon>Pseudomonadati</taxon>
        <taxon>Bacteroidota</taxon>
        <taxon>Bacteroidia</taxon>
        <taxon>Marinilabiliales</taxon>
        <taxon>Marinilabiliaceae</taxon>
        <taxon>Carboxylicivirga</taxon>
    </lineage>
</organism>
<keyword evidence="9" id="KW-1185">Reference proteome</keyword>
<dbReference type="CDD" id="cd06170">
    <property type="entry name" value="LuxR_C_like"/>
    <property type="match status" value="1"/>
</dbReference>
<keyword evidence="2" id="KW-0805">Transcription regulation</keyword>
<reference evidence="8 9" key="1">
    <citation type="journal article" date="2015" name="Int. J. Syst. Evol. Microbiol.">
        <title>Carboxylicivirga linearis sp. nov., isolated from a sea cucumber culture pond.</title>
        <authorList>
            <person name="Wang F.Q."/>
            <person name="Zhou Y.X."/>
            <person name="Lin X.Z."/>
            <person name="Chen G.J."/>
            <person name="Du Z.J."/>
        </authorList>
    </citation>
    <scope>NUCLEOTIDE SEQUENCE [LARGE SCALE GENOMIC DNA]</scope>
    <source>
        <strain evidence="8 9">FB218</strain>
    </source>
</reference>
<dbReference type="SUPFAM" id="SSF46894">
    <property type="entry name" value="C-terminal effector domain of the bipartite response regulators"/>
    <property type="match status" value="1"/>
</dbReference>
<dbReference type="InterPro" id="IPR016032">
    <property type="entry name" value="Sig_transdc_resp-reg_C-effctor"/>
</dbReference>
<dbReference type="InterPro" id="IPR011006">
    <property type="entry name" value="CheY-like_superfamily"/>
</dbReference>
<keyword evidence="1 5" id="KW-0597">Phosphoprotein</keyword>
<dbReference type="Proteomes" id="UP000708576">
    <property type="component" value="Unassembled WGS sequence"/>
</dbReference>
<evidence type="ECO:0000256" key="2">
    <source>
        <dbReference type="ARBA" id="ARBA00023015"/>
    </source>
</evidence>
<dbReference type="Pfam" id="PF00072">
    <property type="entry name" value="Response_reg"/>
    <property type="match status" value="1"/>
</dbReference>
<accession>A0ABS5JWK4</accession>
<name>A0ABS5JWK4_9BACT</name>
<feature type="domain" description="HTH luxR-type" evidence="6">
    <location>
        <begin position="144"/>
        <end position="209"/>
    </location>
</feature>
<dbReference type="PROSITE" id="PS50110">
    <property type="entry name" value="RESPONSE_REGULATORY"/>
    <property type="match status" value="1"/>
</dbReference>
<evidence type="ECO:0000259" key="7">
    <source>
        <dbReference type="PROSITE" id="PS50110"/>
    </source>
</evidence>